<accession>A0AAN9MID0</accession>
<reference evidence="1 2" key="1">
    <citation type="submission" date="2024-01" db="EMBL/GenBank/DDBJ databases">
        <title>The genomes of 5 underutilized Papilionoideae crops provide insights into root nodulation and disease resistanc.</title>
        <authorList>
            <person name="Jiang F."/>
        </authorList>
    </citation>
    <scope>NUCLEOTIDE SEQUENCE [LARGE SCALE GENOMIC DNA]</scope>
    <source>
        <strain evidence="1">JINMINGXINNONG_FW02</strain>
        <tissue evidence="1">Leaves</tissue>
    </source>
</reference>
<dbReference type="AlphaFoldDB" id="A0AAN9MID0"/>
<organism evidence="1 2">
    <name type="scientific">Phaseolus coccineus</name>
    <name type="common">Scarlet runner bean</name>
    <name type="synonym">Phaseolus multiflorus</name>
    <dbReference type="NCBI Taxonomy" id="3886"/>
    <lineage>
        <taxon>Eukaryota</taxon>
        <taxon>Viridiplantae</taxon>
        <taxon>Streptophyta</taxon>
        <taxon>Embryophyta</taxon>
        <taxon>Tracheophyta</taxon>
        <taxon>Spermatophyta</taxon>
        <taxon>Magnoliopsida</taxon>
        <taxon>eudicotyledons</taxon>
        <taxon>Gunneridae</taxon>
        <taxon>Pentapetalae</taxon>
        <taxon>rosids</taxon>
        <taxon>fabids</taxon>
        <taxon>Fabales</taxon>
        <taxon>Fabaceae</taxon>
        <taxon>Papilionoideae</taxon>
        <taxon>50 kb inversion clade</taxon>
        <taxon>NPAAA clade</taxon>
        <taxon>indigoferoid/millettioid clade</taxon>
        <taxon>Phaseoleae</taxon>
        <taxon>Phaseolus</taxon>
    </lineage>
</organism>
<gene>
    <name evidence="1" type="ORF">VNO80_19894</name>
</gene>
<evidence type="ECO:0000313" key="2">
    <source>
        <dbReference type="Proteomes" id="UP001374584"/>
    </source>
</evidence>
<sequence length="67" mass="7865">MCQNSSKPFILYGSKVMITKKFFDYKQLHTKRVEEVEAKNRDLLGKMEMVKKELLEVGELKKKVGED</sequence>
<comment type="caution">
    <text evidence="1">The sequence shown here is derived from an EMBL/GenBank/DDBJ whole genome shotgun (WGS) entry which is preliminary data.</text>
</comment>
<dbReference type="EMBL" id="JAYMYR010000007">
    <property type="protein sequence ID" value="KAK7354431.1"/>
    <property type="molecule type" value="Genomic_DNA"/>
</dbReference>
<protein>
    <submittedName>
        <fullName evidence="1">Uncharacterized protein</fullName>
    </submittedName>
</protein>
<keyword evidence="2" id="KW-1185">Reference proteome</keyword>
<name>A0AAN9MID0_PHACN</name>
<dbReference type="Proteomes" id="UP001374584">
    <property type="component" value="Unassembled WGS sequence"/>
</dbReference>
<proteinExistence type="predicted"/>
<evidence type="ECO:0000313" key="1">
    <source>
        <dbReference type="EMBL" id="KAK7354431.1"/>
    </source>
</evidence>